<dbReference type="EMBL" id="BJMN01000039">
    <property type="protein sequence ID" value="GEB60130.1"/>
    <property type="molecule type" value="Genomic_DNA"/>
</dbReference>
<protein>
    <submittedName>
        <fullName evidence="1">Uncharacterized protein</fullName>
    </submittedName>
</protein>
<sequence>MPHCTGLLCYKLVHGQLADYRVRRALLIAPFTTAGEKGGPVIYGIHTAARALLHQPDVTRGLSDLPVGENCPVGSTLPPVRPGDAGLVIRRRIAEDLRQPWVRDVSHDWKPPHSKIRCPVRRFR</sequence>
<name>A0A4Y3RW17_9ACTN</name>
<dbReference type="AlphaFoldDB" id="A0A4Y3RW17"/>
<keyword evidence="2" id="KW-1185">Reference proteome</keyword>
<gene>
    <name evidence="1" type="ORF">SGA01_57350</name>
</gene>
<evidence type="ECO:0000313" key="2">
    <source>
        <dbReference type="Proteomes" id="UP000315226"/>
    </source>
</evidence>
<proteinExistence type="predicted"/>
<reference evidence="1 2" key="1">
    <citation type="submission" date="2019-06" db="EMBL/GenBank/DDBJ databases">
        <title>Whole genome shotgun sequence of Streptomyces gardneri NBRC 12865.</title>
        <authorList>
            <person name="Hosoyama A."/>
            <person name="Uohara A."/>
            <person name="Ohji S."/>
            <person name="Ichikawa N."/>
        </authorList>
    </citation>
    <scope>NUCLEOTIDE SEQUENCE [LARGE SCALE GENOMIC DNA]</scope>
    <source>
        <strain evidence="1 2">NBRC 12865</strain>
    </source>
</reference>
<comment type="caution">
    <text evidence="1">The sequence shown here is derived from an EMBL/GenBank/DDBJ whole genome shotgun (WGS) entry which is preliminary data.</text>
</comment>
<organism evidence="1 2">
    <name type="scientific">Streptomyces gardneri</name>
    <dbReference type="NCBI Taxonomy" id="66892"/>
    <lineage>
        <taxon>Bacteria</taxon>
        <taxon>Bacillati</taxon>
        <taxon>Actinomycetota</taxon>
        <taxon>Actinomycetes</taxon>
        <taxon>Kitasatosporales</taxon>
        <taxon>Streptomycetaceae</taxon>
        <taxon>Streptomyces</taxon>
    </lineage>
</organism>
<dbReference type="Proteomes" id="UP000315226">
    <property type="component" value="Unassembled WGS sequence"/>
</dbReference>
<accession>A0A4Y3RW17</accession>
<evidence type="ECO:0000313" key="1">
    <source>
        <dbReference type="EMBL" id="GEB60130.1"/>
    </source>
</evidence>